<dbReference type="Gene3D" id="3.40.630.30">
    <property type="match status" value="1"/>
</dbReference>
<dbReference type="Pfam" id="PF00293">
    <property type="entry name" value="NUDIX"/>
    <property type="match status" value="1"/>
</dbReference>
<evidence type="ECO:0000313" key="8">
    <source>
        <dbReference type="Proteomes" id="UP000067689"/>
    </source>
</evidence>
<comment type="cofactor">
    <cofactor evidence="1">
        <name>Mg(2+)</name>
        <dbReference type="ChEBI" id="CHEBI:18420"/>
    </cofactor>
</comment>
<evidence type="ECO:0000256" key="1">
    <source>
        <dbReference type="ARBA" id="ARBA00001946"/>
    </source>
</evidence>
<evidence type="ECO:0000256" key="4">
    <source>
        <dbReference type="ARBA" id="ARBA00022842"/>
    </source>
</evidence>
<dbReference type="PANTHER" id="PTHR43046">
    <property type="entry name" value="GDP-MANNOSE MANNOSYL HYDROLASE"/>
    <property type="match status" value="1"/>
</dbReference>
<dbReference type="InterPro" id="IPR020476">
    <property type="entry name" value="Nudix_hydrolase"/>
</dbReference>
<evidence type="ECO:0000259" key="6">
    <source>
        <dbReference type="PROSITE" id="PS51462"/>
    </source>
</evidence>
<sequence>MRWNTGTGEQSLGLAVRALRLVLAHAFDDLALQRVEARVPVERTGDVRAASISGLRREGIARGAGDSPDRALLARLRDDPPADSRDGFIALLNAGLPTKRVISQGVLRDGEGRVLLCQLTYKQEWDLPGGVVEVGESPSEGLVRELEEELGLTLTVHGLLTVNWLPAWRGWDDACVFVFDLGVADAALVDTMALQPTEIAGVHWCDADTVRTRATAAATELLEALAGGDVPPYREAPLAPEPPVV</sequence>
<organism evidence="7 8">
    <name type="scientific">Aeromicrobium erythreum</name>
    <dbReference type="NCBI Taxonomy" id="2041"/>
    <lineage>
        <taxon>Bacteria</taxon>
        <taxon>Bacillati</taxon>
        <taxon>Actinomycetota</taxon>
        <taxon>Actinomycetes</taxon>
        <taxon>Propionibacteriales</taxon>
        <taxon>Nocardioidaceae</taxon>
        <taxon>Aeromicrobium</taxon>
    </lineage>
</organism>
<dbReference type="InterPro" id="IPR000086">
    <property type="entry name" value="NUDIX_hydrolase_dom"/>
</dbReference>
<protein>
    <recommendedName>
        <fullName evidence="6">Nudix hydrolase domain-containing protein</fullName>
    </recommendedName>
</protein>
<feature type="domain" description="Nudix hydrolase" evidence="6">
    <location>
        <begin position="97"/>
        <end position="229"/>
    </location>
</feature>
<dbReference type="PROSITE" id="PS00893">
    <property type="entry name" value="NUDIX_BOX"/>
    <property type="match status" value="1"/>
</dbReference>
<keyword evidence="8" id="KW-1185">Reference proteome</keyword>
<keyword evidence="3 5" id="KW-0378">Hydrolase</keyword>
<dbReference type="PANTHER" id="PTHR43046:SF12">
    <property type="entry name" value="GDP-MANNOSE MANNOSYL HYDROLASE"/>
    <property type="match status" value="1"/>
</dbReference>
<dbReference type="EMBL" id="CP011502">
    <property type="protein sequence ID" value="ALX04428.1"/>
    <property type="molecule type" value="Genomic_DNA"/>
</dbReference>
<evidence type="ECO:0000256" key="2">
    <source>
        <dbReference type="ARBA" id="ARBA00005582"/>
    </source>
</evidence>
<dbReference type="InterPro" id="IPR020084">
    <property type="entry name" value="NUDIX_hydrolase_CS"/>
</dbReference>
<dbReference type="GO" id="GO:0016787">
    <property type="term" value="F:hydrolase activity"/>
    <property type="evidence" value="ECO:0007669"/>
    <property type="project" value="UniProtKB-KW"/>
</dbReference>
<evidence type="ECO:0000313" key="7">
    <source>
        <dbReference type="EMBL" id="ALX04428.1"/>
    </source>
</evidence>
<evidence type="ECO:0000256" key="5">
    <source>
        <dbReference type="RuleBase" id="RU003476"/>
    </source>
</evidence>
<reference evidence="7 8" key="1">
    <citation type="journal article" date="1991" name="Int. J. Syst. Bacteriol.">
        <title>Description of the erythromycin-producing bacterium Arthrobacter sp. strain NRRL B-3381 as Aeromicrobium erythreum gen. nov., sp. nov.</title>
        <authorList>
            <person name="Miller E.S."/>
            <person name="Woese C.R."/>
            <person name="Brenner S."/>
        </authorList>
    </citation>
    <scope>NUCLEOTIDE SEQUENCE [LARGE SCALE GENOMIC DNA]</scope>
    <source>
        <strain evidence="7 8">AR18</strain>
    </source>
</reference>
<comment type="similarity">
    <text evidence="2 5">Belongs to the Nudix hydrolase family.</text>
</comment>
<dbReference type="SUPFAM" id="SSF55811">
    <property type="entry name" value="Nudix"/>
    <property type="match status" value="1"/>
</dbReference>
<dbReference type="Gene3D" id="3.90.79.10">
    <property type="entry name" value="Nucleoside Triphosphate Pyrophosphohydrolase"/>
    <property type="match status" value="1"/>
</dbReference>
<dbReference type="InterPro" id="IPR015797">
    <property type="entry name" value="NUDIX_hydrolase-like_dom_sf"/>
</dbReference>
<proteinExistence type="inferred from homology"/>
<dbReference type="STRING" id="2041.AERYTH_06850"/>
<dbReference type="KEGG" id="aer:AERYTH_06850"/>
<keyword evidence="4" id="KW-0460">Magnesium</keyword>
<dbReference type="OrthoDB" id="4247482at2"/>
<dbReference type="Proteomes" id="UP000067689">
    <property type="component" value="Chromosome"/>
</dbReference>
<accession>A0A0U4CP61</accession>
<gene>
    <name evidence="7" type="ORF">AERYTH_06850</name>
</gene>
<dbReference type="PROSITE" id="PS51462">
    <property type="entry name" value="NUDIX"/>
    <property type="match status" value="1"/>
</dbReference>
<dbReference type="PATRIC" id="fig|2041.4.peg.1436"/>
<evidence type="ECO:0000256" key="3">
    <source>
        <dbReference type="ARBA" id="ARBA00022801"/>
    </source>
</evidence>
<name>A0A0U4CP61_9ACTN</name>
<dbReference type="PRINTS" id="PR00502">
    <property type="entry name" value="NUDIXFAMILY"/>
</dbReference>
<dbReference type="AlphaFoldDB" id="A0A0U4CP61"/>